<dbReference type="InterPro" id="IPR036322">
    <property type="entry name" value="WD40_repeat_dom_sf"/>
</dbReference>
<dbReference type="AlphaFoldDB" id="A0A7S0I361"/>
<dbReference type="SUPFAM" id="SSF50978">
    <property type="entry name" value="WD40 repeat-like"/>
    <property type="match status" value="1"/>
</dbReference>
<sequence length="928" mass="103675">MQVTSNLLFTLRPAAQEVVVLGFSDGLVQVLAADSYNKEPLLVPVDTLEGHMGPVCMIRPSHDGTRFLSFNPPFELFEWDTLRGQQLRGLTLDFPVMNVDYAGSRYHVLLASQRDIRKLPPASLSLPTDGEKAEAEEPLLVETGEEDGIDSEAGNDQLLEMRTKYGLEIWKSIAAKTFAQGFYGDLQFLGPYQVEGVFNTCFEEKSEDNSSEGVLYLFSRHNGVLQKRQVNEFDARRLIKVGGKKWNEMREYSQSRVSASLSGSQALSPITSNAASGVSEYADSVEEIQTIQPFHPSDSHAVSKLPPPTVRQSESSEEVESSNLSIVLNSKNVPPWARRERKPPSFIFRDTHKPKALSGEESFDDWGQVPIPYKREHVSEIQPYVSSEQKLALSKQGMKAQFLNTEPEAWDSPEVVEMLTRVRISELRRSKSQLASAETGEKYLYGTSQLVDELLDDRNGAADTPRGRSISVPLIDRPIWNSVEVPKKVAGVDISLSRPPLKSVDEVLQLNQPSKSRDVFYDNQLIVVGENGLVVDGSDSPLGSPIDSSVPEQRRQNTAGLDSIKSTRSQSVPRKSPALPSYLPSTRESPDHHLEAEATFHTSRGQRMSKQYDKLSMSSLVQHRGSLDVLSDTESVSLIMQGLRFSSTEKGKRAPSPGVWSLKSSHVETPLDDESLYLFNGVVLEFSQVLQNLQPCTPKSSAEKVCFYADFCESPGTDIWEQVVIKEVESDPSFGLTQAMIDALKPVFGINCMKARRIILDGKLRKKSVSSHWLGSDCSKNFVILPTSQDGGTHYLIFHDYTNRQPAPSLADWFGKSRSEQSRLDFSQKDPAIIDFLMISAFRLMTECKAFDLDSVLVLADGNYLLPIGEMEALNRKFPYRGILQGSNARELRVRMAAMLQEVIQRIQQWWEKVSLGKVNRTRVPPRC</sequence>
<evidence type="ECO:0000313" key="2">
    <source>
        <dbReference type="EMBL" id="CAD8509508.1"/>
    </source>
</evidence>
<feature type="compositionally biased region" description="Polar residues" evidence="1">
    <location>
        <begin position="546"/>
        <end position="573"/>
    </location>
</feature>
<proteinExistence type="predicted"/>
<name>A0A7S0I361_9CRYP</name>
<dbReference type="EMBL" id="HBEO01035728">
    <property type="protein sequence ID" value="CAD8509508.1"/>
    <property type="molecule type" value="Transcribed_RNA"/>
</dbReference>
<accession>A0A7S0I361</accession>
<organism evidence="2">
    <name type="scientific">Hanusia phi</name>
    <dbReference type="NCBI Taxonomy" id="3032"/>
    <lineage>
        <taxon>Eukaryota</taxon>
        <taxon>Cryptophyceae</taxon>
        <taxon>Pyrenomonadales</taxon>
        <taxon>Geminigeraceae</taxon>
        <taxon>Hanusia</taxon>
    </lineage>
</organism>
<gene>
    <name evidence="2" type="ORF">HPHI1048_LOCUS24231</name>
</gene>
<feature type="region of interest" description="Disordered" evidence="1">
    <location>
        <begin position="537"/>
        <end position="590"/>
    </location>
</feature>
<reference evidence="2" key="1">
    <citation type="submission" date="2021-01" db="EMBL/GenBank/DDBJ databases">
        <authorList>
            <person name="Corre E."/>
            <person name="Pelletier E."/>
            <person name="Niang G."/>
            <person name="Scheremetjew M."/>
            <person name="Finn R."/>
            <person name="Kale V."/>
            <person name="Holt S."/>
            <person name="Cochrane G."/>
            <person name="Meng A."/>
            <person name="Brown T."/>
            <person name="Cohen L."/>
        </authorList>
    </citation>
    <scope>NUCLEOTIDE SEQUENCE</scope>
    <source>
        <strain evidence="2">CCMP325</strain>
    </source>
</reference>
<protein>
    <submittedName>
        <fullName evidence="2">Uncharacterized protein</fullName>
    </submittedName>
</protein>
<feature type="region of interest" description="Disordered" evidence="1">
    <location>
        <begin position="293"/>
        <end position="322"/>
    </location>
</feature>
<evidence type="ECO:0000256" key="1">
    <source>
        <dbReference type="SAM" id="MobiDB-lite"/>
    </source>
</evidence>